<evidence type="ECO:0000259" key="4">
    <source>
        <dbReference type="PROSITE" id="PS50949"/>
    </source>
</evidence>
<evidence type="ECO:0000256" key="1">
    <source>
        <dbReference type="ARBA" id="ARBA00023015"/>
    </source>
</evidence>
<organism evidence="5 6">
    <name type="scientific">Primorskyibacter flagellatus</name>
    <dbReference type="NCBI Taxonomy" id="1387277"/>
    <lineage>
        <taxon>Bacteria</taxon>
        <taxon>Pseudomonadati</taxon>
        <taxon>Pseudomonadota</taxon>
        <taxon>Alphaproteobacteria</taxon>
        <taxon>Rhodobacterales</taxon>
        <taxon>Roseobacteraceae</taxon>
        <taxon>Primorskyibacter</taxon>
    </lineage>
</organism>
<keyword evidence="2" id="KW-0238">DNA-binding</keyword>
<protein>
    <submittedName>
        <fullName evidence="5">Phosphonate metabolism transcriptional regulator PhnF</fullName>
    </submittedName>
</protein>
<accession>A0A917A6C8</accession>
<gene>
    <name evidence="5" type="ORF">GCM10011360_15700</name>
</gene>
<dbReference type="InterPro" id="IPR011663">
    <property type="entry name" value="UTRA"/>
</dbReference>
<dbReference type="SUPFAM" id="SSF64288">
    <property type="entry name" value="Chorismate lyase-like"/>
    <property type="match status" value="1"/>
</dbReference>
<evidence type="ECO:0000313" key="5">
    <source>
        <dbReference type="EMBL" id="GGE28371.1"/>
    </source>
</evidence>
<dbReference type="GO" id="GO:0003677">
    <property type="term" value="F:DNA binding"/>
    <property type="evidence" value="ECO:0007669"/>
    <property type="project" value="UniProtKB-KW"/>
</dbReference>
<dbReference type="SUPFAM" id="SSF46785">
    <property type="entry name" value="Winged helix' DNA-binding domain"/>
    <property type="match status" value="1"/>
</dbReference>
<keyword evidence="1" id="KW-0805">Transcription regulation</keyword>
<dbReference type="Gene3D" id="3.40.1410.10">
    <property type="entry name" value="Chorismate lyase-like"/>
    <property type="match status" value="1"/>
</dbReference>
<evidence type="ECO:0000313" key="6">
    <source>
        <dbReference type="Proteomes" id="UP000612855"/>
    </source>
</evidence>
<dbReference type="PANTHER" id="PTHR44846:SF16">
    <property type="entry name" value="TRANSCRIPTIONAL REGULATOR PHNF-RELATED"/>
    <property type="match status" value="1"/>
</dbReference>
<dbReference type="AlphaFoldDB" id="A0A917A6C8"/>
<dbReference type="InterPro" id="IPR036388">
    <property type="entry name" value="WH-like_DNA-bd_sf"/>
</dbReference>
<dbReference type="EMBL" id="BMFJ01000001">
    <property type="protein sequence ID" value="GGE28371.1"/>
    <property type="molecule type" value="Genomic_DNA"/>
</dbReference>
<dbReference type="Pfam" id="PF07702">
    <property type="entry name" value="UTRA"/>
    <property type="match status" value="1"/>
</dbReference>
<dbReference type="GO" id="GO:0003700">
    <property type="term" value="F:DNA-binding transcription factor activity"/>
    <property type="evidence" value="ECO:0007669"/>
    <property type="project" value="InterPro"/>
</dbReference>
<feature type="domain" description="HTH gntR-type" evidence="4">
    <location>
        <begin position="6"/>
        <end position="74"/>
    </location>
</feature>
<sequence>MTEDQRLGWREVRDTIHDWILSGRYGAGDKLPRDADIAGDLDCARSTVVRAMQDLSDAGVVDRRRRGGTRVRPDPVVRATLDIPITRAEIEGKGGRYGYRLVRQARALPPAPVLEAVGWDAPHEMLQVEALHLSDNVPHMFEDRWISLETAPEILSVDLAVQNANEWLVLNKPYSRFEVRFYAVAADPRLAVLMQVAEGAPMLVIERTTWIAEQPITTVKSVARPGFQLLSRS</sequence>
<dbReference type="PANTHER" id="PTHR44846">
    <property type="entry name" value="MANNOSYL-D-GLYCERATE TRANSPORT/METABOLISM SYSTEM REPRESSOR MNGR-RELATED"/>
    <property type="match status" value="1"/>
</dbReference>
<dbReference type="InterPro" id="IPR028978">
    <property type="entry name" value="Chorismate_lyase_/UTRA_dom_sf"/>
</dbReference>
<dbReference type="Pfam" id="PF00392">
    <property type="entry name" value="GntR"/>
    <property type="match status" value="1"/>
</dbReference>
<dbReference type="Proteomes" id="UP000612855">
    <property type="component" value="Unassembled WGS sequence"/>
</dbReference>
<evidence type="ECO:0000256" key="2">
    <source>
        <dbReference type="ARBA" id="ARBA00023125"/>
    </source>
</evidence>
<dbReference type="PROSITE" id="PS50949">
    <property type="entry name" value="HTH_GNTR"/>
    <property type="match status" value="1"/>
</dbReference>
<dbReference type="Gene3D" id="1.10.10.10">
    <property type="entry name" value="Winged helix-like DNA-binding domain superfamily/Winged helix DNA-binding domain"/>
    <property type="match status" value="1"/>
</dbReference>
<dbReference type="SMART" id="SM00866">
    <property type="entry name" value="UTRA"/>
    <property type="match status" value="1"/>
</dbReference>
<dbReference type="SMART" id="SM00345">
    <property type="entry name" value="HTH_GNTR"/>
    <property type="match status" value="1"/>
</dbReference>
<keyword evidence="6" id="KW-1185">Reference proteome</keyword>
<proteinExistence type="predicted"/>
<comment type="caution">
    <text evidence="5">The sequence shown here is derived from an EMBL/GenBank/DDBJ whole genome shotgun (WGS) entry which is preliminary data.</text>
</comment>
<evidence type="ECO:0000256" key="3">
    <source>
        <dbReference type="ARBA" id="ARBA00023163"/>
    </source>
</evidence>
<dbReference type="InterPro" id="IPR050679">
    <property type="entry name" value="Bact_HTH_transcr_reg"/>
</dbReference>
<dbReference type="InterPro" id="IPR036390">
    <property type="entry name" value="WH_DNA-bd_sf"/>
</dbReference>
<reference evidence="6" key="1">
    <citation type="journal article" date="2019" name="Int. J. Syst. Evol. Microbiol.">
        <title>The Global Catalogue of Microorganisms (GCM) 10K type strain sequencing project: providing services to taxonomists for standard genome sequencing and annotation.</title>
        <authorList>
            <consortium name="The Broad Institute Genomics Platform"/>
            <consortium name="The Broad Institute Genome Sequencing Center for Infectious Disease"/>
            <person name="Wu L."/>
            <person name="Ma J."/>
        </authorList>
    </citation>
    <scope>NUCLEOTIDE SEQUENCE [LARGE SCALE GENOMIC DNA]</scope>
    <source>
        <strain evidence="6">CGMCC 1.12664</strain>
    </source>
</reference>
<dbReference type="RefSeq" id="WP_188477102.1">
    <property type="nucleotide sequence ID" value="NZ_BMFJ01000001.1"/>
</dbReference>
<name>A0A917A6C8_9RHOB</name>
<dbReference type="InterPro" id="IPR000524">
    <property type="entry name" value="Tscrpt_reg_HTH_GntR"/>
</dbReference>
<keyword evidence="3" id="KW-0804">Transcription</keyword>